<dbReference type="Pfam" id="PF13276">
    <property type="entry name" value="HTH_21"/>
    <property type="match status" value="1"/>
</dbReference>
<evidence type="ECO:0000259" key="2">
    <source>
        <dbReference type="PROSITE" id="PS50994"/>
    </source>
</evidence>
<dbReference type="InterPro" id="IPR048020">
    <property type="entry name" value="Transpos_IS3"/>
</dbReference>
<dbReference type="InterPro" id="IPR025948">
    <property type="entry name" value="HTH-like_dom"/>
</dbReference>
<dbReference type="InterPro" id="IPR036397">
    <property type="entry name" value="RNaseH_sf"/>
</dbReference>
<dbReference type="PANTHER" id="PTHR46889">
    <property type="entry name" value="TRANSPOSASE INSF FOR INSERTION SEQUENCE IS3B-RELATED"/>
    <property type="match status" value="1"/>
</dbReference>
<dbReference type="SUPFAM" id="SSF53098">
    <property type="entry name" value="Ribonuclease H-like"/>
    <property type="match status" value="1"/>
</dbReference>
<dbReference type="InterPro" id="IPR012337">
    <property type="entry name" value="RNaseH-like_sf"/>
</dbReference>
<keyword evidence="4" id="KW-1185">Reference proteome</keyword>
<protein>
    <submittedName>
        <fullName evidence="3">IS3 family transposase</fullName>
    </submittedName>
</protein>
<comment type="function">
    <text evidence="1">Involved in the transposition of the insertion sequence.</text>
</comment>
<sequence>MREYSEENKISISQLCEIVGVARCSYYKWLKRIESMSDKENATIIKIMIEIYSEVQGIYGYRRMNLNINRILKKKYNHKRIYRLMKSINMKSVIRRKKKNYVPSTPQVTAENILDREFHADKPNKKWLTDVTEFKLTDGTKAYLSAILDLHDNSIVSYVLGHSNNNHLVFQTLDKAIEANPNASPLFHSDRGFQYTSKSFKKKLDNIGAVQSMSRVSKCIDNGPMEGFWGIIKAEMYYLTKFHNFDELQYSIDKYINFYNTERLQEKLKGLTPIEYRNQTLVC</sequence>
<evidence type="ECO:0000256" key="1">
    <source>
        <dbReference type="ARBA" id="ARBA00002286"/>
    </source>
</evidence>
<dbReference type="Pfam" id="PF00665">
    <property type="entry name" value="rve"/>
    <property type="match status" value="1"/>
</dbReference>
<organism evidence="3 4">
    <name type="scientific">Clostridium autoethanogenum DSM 10061</name>
    <dbReference type="NCBI Taxonomy" id="1341692"/>
    <lineage>
        <taxon>Bacteria</taxon>
        <taxon>Bacillati</taxon>
        <taxon>Bacillota</taxon>
        <taxon>Clostridia</taxon>
        <taxon>Eubacteriales</taxon>
        <taxon>Clostridiaceae</taxon>
        <taxon>Clostridium</taxon>
    </lineage>
</organism>
<proteinExistence type="predicted"/>
<reference evidence="4" key="1">
    <citation type="journal article" date="2014" name="Biotechnol. Biofuels">
        <title>Comparison of single-molecule sequencing and hybrid approaches for finishing the genome of Clostridium autoethanogenum and analysis of CRISPR systems in industrial relevant Clostridia.</title>
        <authorList>
            <person name="Brown S.D."/>
            <person name="Nagaraju S."/>
            <person name="Utturkar S."/>
            <person name="De Tissera S."/>
            <person name="Segovia S."/>
            <person name="Mitchell W."/>
            <person name="Land M.L."/>
            <person name="Dassanayake A."/>
            <person name="Kopke M."/>
        </authorList>
    </citation>
    <scope>NUCLEOTIDE SEQUENCE [LARGE SCALE GENOMIC DNA]</scope>
    <source>
        <strain evidence="4">DSM 10061</strain>
    </source>
</reference>
<dbReference type="Pfam" id="PF13333">
    <property type="entry name" value="rve_2"/>
    <property type="match status" value="1"/>
</dbReference>
<accession>A0ABN4BN77</accession>
<dbReference type="EMBL" id="CP006763">
    <property type="protein sequence ID" value="AGY78256.2"/>
    <property type="molecule type" value="Genomic_DNA"/>
</dbReference>
<dbReference type="Gene3D" id="3.30.420.10">
    <property type="entry name" value="Ribonuclease H-like superfamily/Ribonuclease H"/>
    <property type="match status" value="1"/>
</dbReference>
<dbReference type="RefSeq" id="WP_242825723.1">
    <property type="nucleotide sequence ID" value="NC_022592.1"/>
</dbReference>
<dbReference type="PROSITE" id="PS50994">
    <property type="entry name" value="INTEGRASE"/>
    <property type="match status" value="1"/>
</dbReference>
<dbReference type="InterPro" id="IPR050900">
    <property type="entry name" value="Transposase_IS3/IS150/IS904"/>
</dbReference>
<feature type="domain" description="Integrase catalytic" evidence="2">
    <location>
        <begin position="119"/>
        <end position="281"/>
    </location>
</feature>
<name>A0ABN4BN77_9CLOT</name>
<gene>
    <name evidence="3" type="ORF">CAETHG_4055</name>
</gene>
<dbReference type="PANTHER" id="PTHR46889:SF4">
    <property type="entry name" value="TRANSPOSASE INSO FOR INSERTION SEQUENCE ELEMENT IS911B-RELATED"/>
    <property type="match status" value="1"/>
</dbReference>
<dbReference type="Proteomes" id="UP000017590">
    <property type="component" value="Chromosome"/>
</dbReference>
<dbReference type="InterPro" id="IPR001584">
    <property type="entry name" value="Integrase_cat-core"/>
</dbReference>
<evidence type="ECO:0000313" key="3">
    <source>
        <dbReference type="EMBL" id="AGY78256.2"/>
    </source>
</evidence>
<dbReference type="NCBIfam" id="NF033516">
    <property type="entry name" value="transpos_IS3"/>
    <property type="match status" value="1"/>
</dbReference>
<evidence type="ECO:0000313" key="4">
    <source>
        <dbReference type="Proteomes" id="UP000017590"/>
    </source>
</evidence>